<gene>
    <name evidence="15" type="ORF">Vretimale_11218</name>
</gene>
<name>A0A8J4GH95_9CHLO</name>
<keyword evidence="9" id="KW-0333">Golgi apparatus</keyword>
<dbReference type="GO" id="GO:0070765">
    <property type="term" value="C:gamma-secretase complex"/>
    <property type="evidence" value="ECO:0007669"/>
    <property type="project" value="TreeGrafter"/>
</dbReference>
<dbReference type="GO" id="GO:0007219">
    <property type="term" value="P:Notch signaling pathway"/>
    <property type="evidence" value="ECO:0007669"/>
    <property type="project" value="UniProtKB-KW"/>
</dbReference>
<comment type="subcellular location">
    <subcellularLocation>
        <location evidence="1">Endomembrane system</location>
        <topology evidence="1">Multi-pass membrane protein</topology>
    </subcellularLocation>
    <subcellularLocation>
        <location evidence="3">Endoplasmic reticulum membrane</location>
    </subcellularLocation>
    <subcellularLocation>
        <location evidence="2">Golgi apparatus membrane</location>
    </subcellularLocation>
</comment>
<evidence type="ECO:0000313" key="16">
    <source>
        <dbReference type="Proteomes" id="UP000722791"/>
    </source>
</evidence>
<evidence type="ECO:0000256" key="5">
    <source>
        <dbReference type="ARBA" id="ARBA00022692"/>
    </source>
</evidence>
<evidence type="ECO:0000256" key="10">
    <source>
        <dbReference type="ARBA" id="ARBA00023136"/>
    </source>
</evidence>
<keyword evidence="5 14" id="KW-0812">Transmembrane</keyword>
<comment type="caution">
    <text evidence="15">The sequence shown here is derived from an EMBL/GenBank/DDBJ whole genome shotgun (WGS) entry which is preliminary data.</text>
</comment>
<proteinExistence type="inferred from homology"/>
<evidence type="ECO:0000256" key="2">
    <source>
        <dbReference type="ARBA" id="ARBA00004394"/>
    </source>
</evidence>
<dbReference type="Gene3D" id="1.10.472.100">
    <property type="entry name" value="Presenilin"/>
    <property type="match status" value="1"/>
</dbReference>
<dbReference type="GO" id="GO:0006509">
    <property type="term" value="P:membrane protein ectodomain proteolysis"/>
    <property type="evidence" value="ECO:0007669"/>
    <property type="project" value="TreeGrafter"/>
</dbReference>
<feature type="transmembrane region" description="Helical" evidence="14">
    <location>
        <begin position="169"/>
        <end position="189"/>
    </location>
</feature>
<feature type="compositionally biased region" description="Basic and acidic residues" evidence="13">
    <location>
        <begin position="120"/>
        <end position="130"/>
    </location>
</feature>
<evidence type="ECO:0000256" key="3">
    <source>
        <dbReference type="ARBA" id="ARBA00004586"/>
    </source>
</evidence>
<evidence type="ECO:0000256" key="7">
    <source>
        <dbReference type="ARBA" id="ARBA00022976"/>
    </source>
</evidence>
<feature type="transmembrane region" description="Helical" evidence="14">
    <location>
        <begin position="195"/>
        <end position="214"/>
    </location>
</feature>
<comment type="similarity">
    <text evidence="4">Belongs to the peptidase A22A family.</text>
</comment>
<dbReference type="FunFam" id="1.10.472.100:FF:000002">
    <property type="entry name" value="Presenilin"/>
    <property type="match status" value="1"/>
</dbReference>
<evidence type="ECO:0000256" key="9">
    <source>
        <dbReference type="ARBA" id="ARBA00023034"/>
    </source>
</evidence>
<dbReference type="InterPro" id="IPR001108">
    <property type="entry name" value="Peptidase_A22A"/>
</dbReference>
<feature type="region of interest" description="Disordered" evidence="13">
    <location>
        <begin position="86"/>
        <end position="130"/>
    </location>
</feature>
<protein>
    <recommendedName>
        <fullName evidence="17">Presenilin</fullName>
    </recommendedName>
</protein>
<accession>A0A8J4GH95</accession>
<evidence type="ECO:0000256" key="11">
    <source>
        <dbReference type="ARBA" id="ARBA00059584"/>
    </source>
</evidence>
<dbReference type="PANTHER" id="PTHR10202:SF13">
    <property type="entry name" value="PRESENILIN HOMOLOG"/>
    <property type="match status" value="1"/>
</dbReference>
<keyword evidence="7" id="KW-0914">Notch signaling pathway</keyword>
<dbReference type="GO" id="GO:0000139">
    <property type="term" value="C:Golgi membrane"/>
    <property type="evidence" value="ECO:0007669"/>
    <property type="project" value="UniProtKB-SubCell"/>
</dbReference>
<sequence>MTAPVRYNIGIRISGRSAQAHTSAHAHEPHISAIFPLVRTPPDQSPGPLCVSQLPTSPTCTRGRGDTAAAAAFSLIGLLAPGPDAGRRSIRSLGEPGQQPPPPSLGVVTSPAPPPPPPPDGERRGHDGEAGEEAFEHDLPDAIKLGLGDFIFYSLLVGRAAMYDFMTVFSSYLAIIAGLGLTLLCLAIYQKALPALPFSIAMGVAFYFLTRFTLEPFLVPMAAHLAYY</sequence>
<dbReference type="AlphaFoldDB" id="A0A8J4GH95"/>
<keyword evidence="8 14" id="KW-1133">Transmembrane helix</keyword>
<keyword evidence="10 14" id="KW-0472">Membrane</keyword>
<evidence type="ECO:0000256" key="8">
    <source>
        <dbReference type="ARBA" id="ARBA00022989"/>
    </source>
</evidence>
<evidence type="ECO:0000256" key="13">
    <source>
        <dbReference type="SAM" id="MobiDB-lite"/>
    </source>
</evidence>
<dbReference type="GO" id="GO:0005798">
    <property type="term" value="C:Golgi-associated vesicle"/>
    <property type="evidence" value="ECO:0007669"/>
    <property type="project" value="UniProtKB-ARBA"/>
</dbReference>
<evidence type="ECO:0000256" key="4">
    <source>
        <dbReference type="ARBA" id="ARBA00008604"/>
    </source>
</evidence>
<dbReference type="EMBL" id="BNCQ01000023">
    <property type="protein sequence ID" value="GIM07007.1"/>
    <property type="molecule type" value="Genomic_DNA"/>
</dbReference>
<comment type="subunit">
    <text evidence="12">Homodimer. Probable component of the gamma-secretase complex, a complex composed of a presenilin homodimer, nicastrin, APH1 and PEN2.</text>
</comment>
<evidence type="ECO:0000256" key="12">
    <source>
        <dbReference type="ARBA" id="ARBA00062638"/>
    </source>
</evidence>
<dbReference type="GO" id="GO:0042500">
    <property type="term" value="F:aspartic endopeptidase activity, intramembrane cleaving"/>
    <property type="evidence" value="ECO:0007669"/>
    <property type="project" value="InterPro"/>
</dbReference>
<dbReference type="GO" id="GO:0016485">
    <property type="term" value="P:protein processing"/>
    <property type="evidence" value="ECO:0007669"/>
    <property type="project" value="InterPro"/>
</dbReference>
<organism evidence="15 16">
    <name type="scientific">Volvox reticuliferus</name>
    <dbReference type="NCBI Taxonomy" id="1737510"/>
    <lineage>
        <taxon>Eukaryota</taxon>
        <taxon>Viridiplantae</taxon>
        <taxon>Chlorophyta</taxon>
        <taxon>core chlorophytes</taxon>
        <taxon>Chlorophyceae</taxon>
        <taxon>CS clade</taxon>
        <taxon>Chlamydomonadales</taxon>
        <taxon>Volvocaceae</taxon>
        <taxon>Volvox</taxon>
    </lineage>
</organism>
<dbReference type="Proteomes" id="UP000722791">
    <property type="component" value="Unassembled WGS sequence"/>
</dbReference>
<comment type="function">
    <text evidence="11">Probable subunit of the gamma-secretase complex, an endoprotease complex that catalyzes the intramembrane cleavage of integral membrane proteins such as Notch receptors.</text>
</comment>
<dbReference type="GO" id="GO:0005789">
    <property type="term" value="C:endoplasmic reticulum membrane"/>
    <property type="evidence" value="ECO:0007669"/>
    <property type="project" value="UniProtKB-SubCell"/>
</dbReference>
<evidence type="ECO:0000256" key="1">
    <source>
        <dbReference type="ARBA" id="ARBA00004127"/>
    </source>
</evidence>
<reference evidence="15" key="1">
    <citation type="journal article" date="2021" name="Proc. Natl. Acad. Sci. U.S.A.">
        <title>Three genomes in the algal genus Volvox reveal the fate of a haploid sex-determining region after a transition to homothallism.</title>
        <authorList>
            <person name="Yamamoto K."/>
            <person name="Hamaji T."/>
            <person name="Kawai-Toyooka H."/>
            <person name="Matsuzaki R."/>
            <person name="Takahashi F."/>
            <person name="Nishimura Y."/>
            <person name="Kawachi M."/>
            <person name="Noguchi H."/>
            <person name="Minakuchi Y."/>
            <person name="Umen J.G."/>
            <person name="Toyoda A."/>
            <person name="Nozaki H."/>
        </authorList>
    </citation>
    <scope>NUCLEOTIDE SEQUENCE</scope>
    <source>
        <strain evidence="15">NIES-3785</strain>
    </source>
</reference>
<dbReference type="InterPro" id="IPR042524">
    <property type="entry name" value="Presenilin_C"/>
</dbReference>
<evidence type="ECO:0000256" key="6">
    <source>
        <dbReference type="ARBA" id="ARBA00022824"/>
    </source>
</evidence>
<keyword evidence="6" id="KW-0256">Endoplasmic reticulum</keyword>
<dbReference type="PANTHER" id="PTHR10202">
    <property type="entry name" value="PRESENILIN"/>
    <property type="match status" value="1"/>
</dbReference>
<dbReference type="Pfam" id="PF01080">
    <property type="entry name" value="Presenilin"/>
    <property type="match status" value="1"/>
</dbReference>
<evidence type="ECO:0008006" key="17">
    <source>
        <dbReference type="Google" id="ProtNLM"/>
    </source>
</evidence>
<evidence type="ECO:0000256" key="14">
    <source>
        <dbReference type="SAM" id="Phobius"/>
    </source>
</evidence>
<evidence type="ECO:0000313" key="15">
    <source>
        <dbReference type="EMBL" id="GIM07007.1"/>
    </source>
</evidence>